<name>A0ABX8W9K7_9HYPH</name>
<evidence type="ECO:0000313" key="7">
    <source>
        <dbReference type="EMBL" id="QYO75478.1"/>
    </source>
</evidence>
<evidence type="ECO:0000256" key="5">
    <source>
        <dbReference type="SAM" id="MobiDB-lite"/>
    </source>
</evidence>
<dbReference type="Pfam" id="PF00005">
    <property type="entry name" value="ABC_tran"/>
    <property type="match status" value="2"/>
</dbReference>
<feature type="domain" description="ABC transporter" evidence="6">
    <location>
        <begin position="4"/>
        <end position="233"/>
    </location>
</feature>
<dbReference type="InterPro" id="IPR050611">
    <property type="entry name" value="ABCF"/>
</dbReference>
<dbReference type="PROSITE" id="PS50893">
    <property type="entry name" value="ABC_TRANSPORTER_2"/>
    <property type="match status" value="1"/>
</dbReference>
<dbReference type="InterPro" id="IPR027417">
    <property type="entry name" value="P-loop_NTPase"/>
</dbReference>
<dbReference type="Proteomes" id="UP000825799">
    <property type="component" value="Chromosome"/>
</dbReference>
<dbReference type="Gene3D" id="3.40.50.300">
    <property type="entry name" value="P-loop containing nucleotide triphosphate hydrolases"/>
    <property type="match status" value="2"/>
</dbReference>
<protein>
    <submittedName>
        <fullName evidence="7">ATP-binding cassette domain-containing protein</fullName>
    </submittedName>
</protein>
<dbReference type="PANTHER" id="PTHR19211">
    <property type="entry name" value="ATP-BINDING TRANSPORT PROTEIN-RELATED"/>
    <property type="match status" value="1"/>
</dbReference>
<reference evidence="7 8" key="1">
    <citation type="submission" date="2021-08" db="EMBL/GenBank/DDBJ databases">
        <title>Devosia salina sp. nov., isolated from the South China Sea sediment.</title>
        <authorList>
            <person name="Zhou Z."/>
        </authorList>
    </citation>
    <scope>NUCLEOTIDE SEQUENCE [LARGE SCALE GENOMIC DNA]</scope>
    <source>
        <strain evidence="7 8">SCS-3</strain>
    </source>
</reference>
<organism evidence="7 8">
    <name type="scientific">Devosia salina</name>
    <dbReference type="NCBI Taxonomy" id="2860336"/>
    <lineage>
        <taxon>Bacteria</taxon>
        <taxon>Pseudomonadati</taxon>
        <taxon>Pseudomonadota</taxon>
        <taxon>Alphaproteobacteria</taxon>
        <taxon>Hyphomicrobiales</taxon>
        <taxon>Devosiaceae</taxon>
        <taxon>Devosia</taxon>
    </lineage>
</organism>
<comment type="similarity">
    <text evidence="1">Belongs to the ABC transporter superfamily.</text>
</comment>
<evidence type="ECO:0000313" key="8">
    <source>
        <dbReference type="Proteomes" id="UP000825799"/>
    </source>
</evidence>
<dbReference type="PANTHER" id="PTHR19211:SF6">
    <property type="entry name" value="BLL7188 PROTEIN"/>
    <property type="match status" value="1"/>
</dbReference>
<dbReference type="InterPro" id="IPR017871">
    <property type="entry name" value="ABC_transporter-like_CS"/>
</dbReference>
<evidence type="ECO:0000256" key="1">
    <source>
        <dbReference type="ARBA" id="ARBA00005417"/>
    </source>
</evidence>
<keyword evidence="8" id="KW-1185">Reference proteome</keyword>
<dbReference type="SUPFAM" id="SSF52540">
    <property type="entry name" value="P-loop containing nucleoside triphosphate hydrolases"/>
    <property type="match status" value="2"/>
</dbReference>
<proteinExistence type="inferred from homology"/>
<gene>
    <name evidence="7" type="ORF">K1X15_12600</name>
</gene>
<dbReference type="SMART" id="SM00382">
    <property type="entry name" value="AAA"/>
    <property type="match status" value="2"/>
</dbReference>
<keyword evidence="4 7" id="KW-0067">ATP-binding</keyword>
<dbReference type="EMBL" id="CP080590">
    <property type="protein sequence ID" value="QYO75478.1"/>
    <property type="molecule type" value="Genomic_DNA"/>
</dbReference>
<keyword evidence="3" id="KW-0547">Nucleotide-binding</keyword>
<dbReference type="InterPro" id="IPR003593">
    <property type="entry name" value="AAA+_ATPase"/>
</dbReference>
<evidence type="ECO:0000259" key="6">
    <source>
        <dbReference type="PROSITE" id="PS50893"/>
    </source>
</evidence>
<accession>A0ABX8W9K7</accession>
<dbReference type="RefSeq" id="WP_220303977.1">
    <property type="nucleotide sequence ID" value="NZ_CP080590.1"/>
</dbReference>
<evidence type="ECO:0000256" key="2">
    <source>
        <dbReference type="ARBA" id="ARBA00022737"/>
    </source>
</evidence>
<dbReference type="GO" id="GO:0005524">
    <property type="term" value="F:ATP binding"/>
    <property type="evidence" value="ECO:0007669"/>
    <property type="project" value="UniProtKB-KW"/>
</dbReference>
<evidence type="ECO:0000256" key="4">
    <source>
        <dbReference type="ARBA" id="ARBA00022840"/>
    </source>
</evidence>
<dbReference type="PROSITE" id="PS00211">
    <property type="entry name" value="ABC_TRANSPORTER_1"/>
    <property type="match status" value="1"/>
</dbReference>
<evidence type="ECO:0000256" key="3">
    <source>
        <dbReference type="ARBA" id="ARBA00022741"/>
    </source>
</evidence>
<feature type="region of interest" description="Disordered" evidence="5">
    <location>
        <begin position="240"/>
        <end position="269"/>
    </location>
</feature>
<dbReference type="InterPro" id="IPR003439">
    <property type="entry name" value="ABC_transporter-like_ATP-bd"/>
</dbReference>
<keyword evidence="2" id="KW-0677">Repeat</keyword>
<dbReference type="CDD" id="cd03221">
    <property type="entry name" value="ABCF_EF-3"/>
    <property type="match status" value="2"/>
</dbReference>
<sequence>MPSVTLSHLTCTGPDGRTLFSDLDLSFGAGRTGLVGRNGVGKTTLLRLVAGELTPAAGTVSVSGRMGLLRQAVQPAADETIADLFGVREDLALLERAAAGLADSAELAEADWTLEARLGEALAALKLDVGPGTLLSTLSGGQRTRAALAALVFDEPDLILLDEPTNNLDAEGREAVAGLLESWRGAAIVISHDRTLLDTMDAIVELTSLSASTYGGNWSHYRERKALELAAAQHDLTVAERQVRDASRTAQENRERQDRRDAGGRRKAAKGDMPKILLGGLKRRAEATAGGIDRLAEKQADAAHAQAAGARARIEVLAPFAIRLVPSGLPAGKVVLRASDLWGGYEKDRPLIRAFSMDLIGPERVAITGPNGVGKTTLLRLLTGEMEPLSGAVQVGGAMVLLDQQVGLLDRSQSIVDNFRRLNPESSVNDCRAVLAAFKFRNDAALQVVGTLSGGEMLRAGLACVLGGKTPPMLVVLDEPTNHLDIEAIEVVEAGLRAYDGALLVISHDRAFLDAIGVEREVVLG</sequence>